<evidence type="ECO:0000313" key="2">
    <source>
        <dbReference type="Proteomes" id="UP000094197"/>
    </source>
</evidence>
<keyword evidence="2" id="KW-1185">Reference proteome</keyword>
<sequence length="131" mass="15355">MWIKLSGVVDNRSIMNVRDVILSILDDFSGIYILDLNRIENEEFPNLTNFRKMIADSIRINQNCILLSESKRLELWIENYAIFNGTYLAKNSEELNHLLNHKIEEDRFLVNASSEEPDIRLHLDYLIQDGT</sequence>
<gene>
    <name evidence="1" type="ORF">A0128_20210</name>
</gene>
<dbReference type="RefSeq" id="WP_069609566.1">
    <property type="nucleotide sequence ID" value="NZ_CP015218.1"/>
</dbReference>
<dbReference type="EMBL" id="CP015218">
    <property type="protein sequence ID" value="AOP36345.1"/>
    <property type="molecule type" value="Genomic_DNA"/>
</dbReference>
<dbReference type="AlphaFoldDB" id="A0A1D7V3B8"/>
<dbReference type="KEGG" id="laj:A0128_20210"/>
<protein>
    <recommendedName>
        <fullName evidence="3">STAS domain-containing protein</fullName>
    </recommendedName>
</protein>
<reference evidence="1 2" key="1">
    <citation type="submission" date="2016-04" db="EMBL/GenBank/DDBJ databases">
        <title>Complete genome seqeunce of Leptospira alstonii serovar Room22.</title>
        <authorList>
            <person name="Nally J.E."/>
            <person name="Bayles D.O."/>
            <person name="Hurley D."/>
            <person name="Fanning S."/>
            <person name="McMahon B.J."/>
            <person name="Arent Z."/>
        </authorList>
    </citation>
    <scope>NUCLEOTIDE SEQUENCE [LARGE SCALE GENOMIC DNA]</scope>
    <source>
        <strain evidence="1 2">GWTS #1</strain>
    </source>
</reference>
<accession>A0A1D7V3B8</accession>
<evidence type="ECO:0000313" key="1">
    <source>
        <dbReference type="EMBL" id="AOP36345.1"/>
    </source>
</evidence>
<evidence type="ECO:0008006" key="3">
    <source>
        <dbReference type="Google" id="ProtNLM"/>
    </source>
</evidence>
<proteinExistence type="predicted"/>
<dbReference type="OrthoDB" id="330465at2"/>
<dbReference type="Proteomes" id="UP000094197">
    <property type="component" value="Chromosome 2"/>
</dbReference>
<name>A0A1D7V3B8_9LEPT</name>
<organism evidence="1 2">
    <name type="scientific">Leptospira tipperaryensis</name>
    <dbReference type="NCBI Taxonomy" id="2564040"/>
    <lineage>
        <taxon>Bacteria</taxon>
        <taxon>Pseudomonadati</taxon>
        <taxon>Spirochaetota</taxon>
        <taxon>Spirochaetia</taxon>
        <taxon>Leptospirales</taxon>
        <taxon>Leptospiraceae</taxon>
        <taxon>Leptospira</taxon>
    </lineage>
</organism>